<accession>A0ACC1HRA0</accession>
<proteinExistence type="predicted"/>
<keyword evidence="1" id="KW-0378">Hydrolase</keyword>
<keyword evidence="2" id="KW-1185">Reference proteome</keyword>
<name>A0ACC1HRA0_9FUNG</name>
<evidence type="ECO:0000313" key="1">
    <source>
        <dbReference type="EMBL" id="KAJ1677772.1"/>
    </source>
</evidence>
<protein>
    <submittedName>
        <fullName evidence="1">Urease</fullName>
        <ecNumber evidence="1">3.5.1.5</ecNumber>
    </submittedName>
</protein>
<organism evidence="1 2">
    <name type="scientific">Spiromyces aspiralis</name>
    <dbReference type="NCBI Taxonomy" id="68401"/>
    <lineage>
        <taxon>Eukaryota</taxon>
        <taxon>Fungi</taxon>
        <taxon>Fungi incertae sedis</taxon>
        <taxon>Zoopagomycota</taxon>
        <taxon>Kickxellomycotina</taxon>
        <taxon>Kickxellomycetes</taxon>
        <taxon>Kickxellales</taxon>
        <taxon>Kickxellaceae</taxon>
        <taxon>Spiromyces</taxon>
    </lineage>
</organism>
<sequence length="413" mass="44756">MPSVPAMVHEVQVEGTFSNGTFLVTIHQPICTRDGDISLALYGSMIDIGQGLCYVGMVRYPFPVGQHDLDPCDREFASLTDEEKQRITKMTEINERLFPWNDKIAEKYDWDADEASPGRIKCQPGNIVINHGRQHYSLEVIGSHAHFVESNRELVFDRSIAYGRRLDIPAGAAVRFEPGDRRVVSLVDIAGNRKIYGGNGYASGPVDRSRLGAILDEFKRLNVGHIAQTFEVTQRVPQPRTIDRETYALTYGPTVGDQIRLGDTCLWAQIEWDATVYGEECKFGGGKTLRDGMGQATSLRSEDCLDLVLTNAVIIDYTGIYKADIGIKGGMIVGIGKAGNPDVMEGVTPGMFVGANTEAMACEGKIVTAGGVDTHVHFICTDLICEALSSGLTTLVGGGTGPNTGTNATTCTP</sequence>
<evidence type="ECO:0000313" key="2">
    <source>
        <dbReference type="Proteomes" id="UP001145114"/>
    </source>
</evidence>
<feature type="non-terminal residue" evidence="1">
    <location>
        <position position="413"/>
    </location>
</feature>
<comment type="caution">
    <text evidence="1">The sequence shown here is derived from an EMBL/GenBank/DDBJ whole genome shotgun (WGS) entry which is preliminary data.</text>
</comment>
<dbReference type="Proteomes" id="UP001145114">
    <property type="component" value="Unassembled WGS sequence"/>
</dbReference>
<gene>
    <name evidence="1" type="primary">URE1_2</name>
    <name evidence="1" type="ORF">EV182_005466</name>
</gene>
<reference evidence="1" key="1">
    <citation type="submission" date="2022-06" db="EMBL/GenBank/DDBJ databases">
        <title>Phylogenomic reconstructions and comparative analyses of Kickxellomycotina fungi.</title>
        <authorList>
            <person name="Reynolds N.K."/>
            <person name="Stajich J.E."/>
            <person name="Barry K."/>
            <person name="Grigoriev I.V."/>
            <person name="Crous P."/>
            <person name="Smith M.E."/>
        </authorList>
    </citation>
    <scope>NUCLEOTIDE SEQUENCE</scope>
    <source>
        <strain evidence="1">RSA 2271</strain>
    </source>
</reference>
<dbReference type="EMBL" id="JAMZIH010001956">
    <property type="protein sequence ID" value="KAJ1677772.1"/>
    <property type="molecule type" value="Genomic_DNA"/>
</dbReference>
<dbReference type="EC" id="3.5.1.5" evidence="1"/>